<evidence type="ECO:0000313" key="5">
    <source>
        <dbReference type="Proteomes" id="UP000449547"/>
    </source>
</evidence>
<accession>A0A642UD14</accession>
<dbReference type="AlphaFoldDB" id="A0A642UD14"/>
<protein>
    <submittedName>
        <fullName evidence="4">Uncharacterized protein</fullName>
    </submittedName>
</protein>
<evidence type="ECO:0000313" key="4">
    <source>
        <dbReference type="EMBL" id="KAA8896967.1"/>
    </source>
</evidence>
<keyword evidence="5" id="KW-1185">Reference proteome</keyword>
<dbReference type="Gene3D" id="1.10.238.10">
    <property type="entry name" value="EF-hand"/>
    <property type="match status" value="1"/>
</dbReference>
<dbReference type="Pfam" id="PF00566">
    <property type="entry name" value="RabGAP-TBC"/>
    <property type="match status" value="1"/>
</dbReference>
<dbReference type="GO" id="GO:0030427">
    <property type="term" value="C:site of polarized growth"/>
    <property type="evidence" value="ECO:0007669"/>
    <property type="project" value="UniProtKB-ARBA"/>
</dbReference>
<dbReference type="Gene3D" id="2.30.29.30">
    <property type="entry name" value="Pleckstrin-homology domain (PH domain)/Phosphotyrosine-binding domain (PTB)"/>
    <property type="match status" value="1"/>
</dbReference>
<dbReference type="FunFam" id="1.10.8.270:FF:000015">
    <property type="entry name" value="GTPase activating protein (Gyp2)"/>
    <property type="match status" value="1"/>
</dbReference>
<dbReference type="GO" id="GO:0005096">
    <property type="term" value="F:GTPase activator activity"/>
    <property type="evidence" value="ECO:0007669"/>
    <property type="project" value="UniProtKB-KW"/>
</dbReference>
<evidence type="ECO:0000259" key="3">
    <source>
        <dbReference type="PROSITE" id="PS50222"/>
    </source>
</evidence>
<dbReference type="FunFam" id="1.10.472.80:FF:000021">
    <property type="entry name" value="GTPase activating protein (Gyp2)"/>
    <property type="match status" value="1"/>
</dbReference>
<dbReference type="OrthoDB" id="17687at2759"/>
<dbReference type="VEuPathDB" id="FungiDB:DIURU_005480"/>
<keyword evidence="1" id="KW-0343">GTPase activation</keyword>
<dbReference type="Gene3D" id="1.10.8.270">
    <property type="entry name" value="putative rabgap domain of human tbc1 domain family member 14 like domains"/>
    <property type="match status" value="1"/>
</dbReference>
<sequence length="907" mass="104714">MALFGALKDRAFSTLGQVFDMPRGPTLSRDEKLCQEFNLPPGETVVSEMLVEIGLRSEYNKEAYKNLPFPQGRMFLTQHFLCFKDAYDKRNCSFSLHLSTIKKVERLPSSEYGFALTIITYSKLHVTLYMIGLRSECERAAVAFREVLKANLPEVRKLQPFIQSCYSEFLLVKNKITTEKVSEIPPGGLGLVYKFPGDPKESKDKQKMKLWFDLFRTDGRNLSQIKTPMFYRLVRVGLPNRLRGEVWELCVGSMYTRLDHQGEYQKLLDDNKDKQSVAIEEIEKDLNRSLPEYAAYQTEEGIGRLRRVLTAYSWKNPELGYCQAMNIVVAALLIYMSEEQAFWALDMLCDRVVPGYYSKTMYGTLLDQRVFESLVENTMPILWNHITKYDIQLSVVSLPWFLSLYLSSMPLVFACRILDIFFLQGPKTLFQVALAILKINGEELLQQEDDGMFISIIKHYFHTLDESAHPDAKNPKYRAITKFQELLVTAFKEFSTIDDEIINRHRNRYRDSIFSNVSTFVKRTDIRNLPRTVTLTASDLSNLYDRFYTVVESESALTGGASSSMDFVAFRRFMASVTDWVNDADGEHPVQTHFLHRLFDHWDRDKHGTLTLGDIVSGLDKLCDPDLMASIENFFELYANNPRKQGKIDRETILQMSEDLLFITSPWKEGRLLDRITQHEIERFASKQVQDDEKCDNTGTIEVDRTPFESQQIERYLQSASQFLQRAFEYAQPDDEELLIKELAMESTISHNAALNPNAPVVLTLPTFRMVILADETYELFFAFTLRESFHLSKEIDTDLNSMRTLRVMFDGLLADGRTLASRVRRRVDSSASSIKPDVISIKSKPDDEDEDMITMDIDDKEKDTLLGTEGHIKLKRPELRTGSSENIQKFREHIKPEDDNLIEFET</sequence>
<dbReference type="SUPFAM" id="SSF47923">
    <property type="entry name" value="Ypt/Rab-GAP domain of gyp1p"/>
    <property type="match status" value="2"/>
</dbReference>
<feature type="domain" description="Rab-GAP TBC" evidence="2">
    <location>
        <begin position="237"/>
        <end position="425"/>
    </location>
</feature>
<dbReference type="PANTHER" id="PTHR47219:SF20">
    <property type="entry name" value="TBC1 DOMAIN FAMILY MEMBER 2B"/>
    <property type="match status" value="1"/>
</dbReference>
<dbReference type="GeneID" id="54784131"/>
<dbReference type="PROSITE" id="PS50086">
    <property type="entry name" value="TBC_RABGAP"/>
    <property type="match status" value="1"/>
</dbReference>
<evidence type="ECO:0000256" key="1">
    <source>
        <dbReference type="ARBA" id="ARBA00022468"/>
    </source>
</evidence>
<dbReference type="EMBL" id="SWFT01000161">
    <property type="protein sequence ID" value="KAA8896967.1"/>
    <property type="molecule type" value="Genomic_DNA"/>
</dbReference>
<dbReference type="PROSITE" id="PS50222">
    <property type="entry name" value="EF_HAND_2"/>
    <property type="match status" value="1"/>
</dbReference>
<feature type="domain" description="EF-hand" evidence="3">
    <location>
        <begin position="590"/>
        <end position="625"/>
    </location>
</feature>
<dbReference type="RefSeq" id="XP_034009709.1">
    <property type="nucleotide sequence ID" value="XM_034158467.1"/>
</dbReference>
<dbReference type="InterPro" id="IPR004182">
    <property type="entry name" value="GRAM"/>
</dbReference>
<evidence type="ECO:0000259" key="2">
    <source>
        <dbReference type="PROSITE" id="PS50086"/>
    </source>
</evidence>
<dbReference type="InterPro" id="IPR011992">
    <property type="entry name" value="EF-hand-dom_pair"/>
</dbReference>
<dbReference type="InterPro" id="IPR000195">
    <property type="entry name" value="Rab-GAP-TBC_dom"/>
</dbReference>
<dbReference type="OMA" id="IYMSETQ"/>
<dbReference type="SMART" id="SM00164">
    <property type="entry name" value="TBC"/>
    <property type="match status" value="1"/>
</dbReference>
<dbReference type="SUPFAM" id="SSF47473">
    <property type="entry name" value="EF-hand"/>
    <property type="match status" value="1"/>
</dbReference>
<dbReference type="Proteomes" id="UP000449547">
    <property type="component" value="Unassembled WGS sequence"/>
</dbReference>
<gene>
    <name evidence="4" type="ORF">DIURU_005480</name>
</gene>
<reference evidence="4 5" key="1">
    <citation type="submission" date="2019-07" db="EMBL/GenBank/DDBJ databases">
        <title>Genome assembly of two rare yeast pathogens: Diutina rugosa and Trichomonascus ciferrii.</title>
        <authorList>
            <person name="Mixao V."/>
            <person name="Saus E."/>
            <person name="Hansen A."/>
            <person name="Lass-Flor C."/>
            <person name="Gabaldon T."/>
        </authorList>
    </citation>
    <scope>NUCLEOTIDE SEQUENCE [LARGE SCALE GENOMIC DNA]</scope>
    <source>
        <strain evidence="4 5">CBS 613</strain>
    </source>
</reference>
<dbReference type="Gene3D" id="1.10.472.80">
    <property type="entry name" value="Ypt/Rab-GAP domain of gyp1p, domain 3"/>
    <property type="match status" value="1"/>
</dbReference>
<dbReference type="PANTHER" id="PTHR47219">
    <property type="entry name" value="RAB GTPASE-ACTIVATING PROTEIN 1-LIKE"/>
    <property type="match status" value="1"/>
</dbReference>
<organism evidence="4 5">
    <name type="scientific">Diutina rugosa</name>
    <name type="common">Yeast</name>
    <name type="synonym">Candida rugosa</name>
    <dbReference type="NCBI Taxonomy" id="5481"/>
    <lineage>
        <taxon>Eukaryota</taxon>
        <taxon>Fungi</taxon>
        <taxon>Dikarya</taxon>
        <taxon>Ascomycota</taxon>
        <taxon>Saccharomycotina</taxon>
        <taxon>Pichiomycetes</taxon>
        <taxon>Debaryomycetaceae</taxon>
        <taxon>Diutina</taxon>
    </lineage>
</organism>
<dbReference type="GO" id="GO:0031267">
    <property type="term" value="F:small GTPase binding"/>
    <property type="evidence" value="ECO:0007669"/>
    <property type="project" value="TreeGrafter"/>
</dbReference>
<dbReference type="GO" id="GO:0005509">
    <property type="term" value="F:calcium ion binding"/>
    <property type="evidence" value="ECO:0007669"/>
    <property type="project" value="InterPro"/>
</dbReference>
<dbReference type="InterPro" id="IPR035969">
    <property type="entry name" value="Rab-GAP_TBC_sf"/>
</dbReference>
<dbReference type="InterPro" id="IPR011993">
    <property type="entry name" value="PH-like_dom_sf"/>
</dbReference>
<name>A0A642UD14_DIURU</name>
<dbReference type="InterPro" id="IPR050302">
    <property type="entry name" value="Rab_GAP_TBC_domain"/>
</dbReference>
<comment type="caution">
    <text evidence="4">The sequence shown here is derived from an EMBL/GenBank/DDBJ whole genome shotgun (WGS) entry which is preliminary data.</text>
</comment>
<dbReference type="Pfam" id="PF02893">
    <property type="entry name" value="GRAM"/>
    <property type="match status" value="1"/>
</dbReference>
<dbReference type="InterPro" id="IPR002048">
    <property type="entry name" value="EF_hand_dom"/>
</dbReference>
<proteinExistence type="predicted"/>